<sequence>MIDLHCHLLPGVDDGAQTIDDSLALAKKAVSQGISHILCTPHHNNHRYDNPSAKVISAVAELQAVLDQENIPLTVYEGQEVHLTGELLEDFDAGNLLCADLSNRYLLVEFPSQDVPAYTEMVFLGLLTRKVTPIIVHPERNRVFMEEPNKLLPFLEMGCLTQLTAPSYVGVFGKKIQKVAKQMVKHNLVQMVASDAHNLKTRTFYLKEAYEQIEKDFGKEKLEALKKVTRHVINGDEAVVAEPREVKKSFLGL</sequence>
<dbReference type="EC" id="3.1.3.48" evidence="5"/>
<keyword evidence="7" id="KW-1185">Reference proteome</keyword>
<evidence type="ECO:0000313" key="7">
    <source>
        <dbReference type="Proteomes" id="UP001179647"/>
    </source>
</evidence>
<evidence type="ECO:0000256" key="4">
    <source>
        <dbReference type="ARBA" id="ARBA00051722"/>
    </source>
</evidence>
<evidence type="ECO:0000256" key="2">
    <source>
        <dbReference type="ARBA" id="ARBA00022801"/>
    </source>
</evidence>
<dbReference type="PIRSF" id="PIRSF016557">
    <property type="entry name" value="Caps_synth_CpsB"/>
    <property type="match status" value="1"/>
</dbReference>
<dbReference type="PANTHER" id="PTHR39181:SF1">
    <property type="entry name" value="TYROSINE-PROTEIN PHOSPHATASE YWQE"/>
    <property type="match status" value="1"/>
</dbReference>
<dbReference type="GO" id="GO:0030145">
    <property type="term" value="F:manganese ion binding"/>
    <property type="evidence" value="ECO:0007669"/>
    <property type="project" value="UniProtKB-UniRule"/>
</dbReference>
<accession>A0AAF0CVT7</accession>
<gene>
    <name evidence="6" type="ORF">OL234_02435</name>
</gene>
<comment type="similarity">
    <text evidence="1 5">Belongs to the metallo-dependent hydrolases superfamily. CpsB/CapC family.</text>
</comment>
<protein>
    <recommendedName>
        <fullName evidence="5">Tyrosine-protein phosphatase</fullName>
        <ecNumber evidence="5">3.1.3.48</ecNumber>
    </recommendedName>
</protein>
<name>A0AAF0CVT7_9ENTE</name>
<evidence type="ECO:0000256" key="5">
    <source>
        <dbReference type="PIRNR" id="PIRNR016557"/>
    </source>
</evidence>
<dbReference type="Gene3D" id="3.20.20.140">
    <property type="entry name" value="Metal-dependent hydrolases"/>
    <property type="match status" value="1"/>
</dbReference>
<dbReference type="EMBL" id="CP110232">
    <property type="protein sequence ID" value="WEG73789.1"/>
    <property type="molecule type" value="Genomic_DNA"/>
</dbReference>
<dbReference type="GO" id="GO:0004725">
    <property type="term" value="F:protein tyrosine phosphatase activity"/>
    <property type="evidence" value="ECO:0007669"/>
    <property type="project" value="UniProtKB-UniRule"/>
</dbReference>
<comment type="catalytic activity">
    <reaction evidence="4 5">
        <text>O-phospho-L-tyrosyl-[protein] + H2O = L-tyrosyl-[protein] + phosphate</text>
        <dbReference type="Rhea" id="RHEA:10684"/>
        <dbReference type="Rhea" id="RHEA-COMP:10136"/>
        <dbReference type="Rhea" id="RHEA-COMP:20101"/>
        <dbReference type="ChEBI" id="CHEBI:15377"/>
        <dbReference type="ChEBI" id="CHEBI:43474"/>
        <dbReference type="ChEBI" id="CHEBI:46858"/>
        <dbReference type="ChEBI" id="CHEBI:61978"/>
        <dbReference type="EC" id="3.1.3.48"/>
    </reaction>
</comment>
<evidence type="ECO:0000256" key="3">
    <source>
        <dbReference type="ARBA" id="ARBA00022912"/>
    </source>
</evidence>
<dbReference type="AlphaFoldDB" id="A0AAF0CVT7"/>
<dbReference type="SUPFAM" id="SSF89550">
    <property type="entry name" value="PHP domain-like"/>
    <property type="match status" value="1"/>
</dbReference>
<reference evidence="6" key="1">
    <citation type="submission" date="2022-10" db="EMBL/GenBank/DDBJ databases">
        <title>Vagococcus sp. isolated from poultry meat.</title>
        <authorList>
            <person name="Johansson P."/>
            <person name="Bjorkroth J."/>
        </authorList>
    </citation>
    <scope>NUCLEOTIDE SEQUENCE</scope>
    <source>
        <strain evidence="6">STAA11</strain>
    </source>
</reference>
<dbReference type="InterPro" id="IPR016667">
    <property type="entry name" value="Caps_polysacc_synth_CpsB/CapC"/>
</dbReference>
<evidence type="ECO:0000313" key="6">
    <source>
        <dbReference type="EMBL" id="WEG73789.1"/>
    </source>
</evidence>
<dbReference type="RefSeq" id="WP_275469589.1">
    <property type="nucleotide sequence ID" value="NZ_CP110232.1"/>
</dbReference>
<keyword evidence="2 5" id="KW-0378">Hydrolase</keyword>
<keyword evidence="3 5" id="KW-0904">Protein phosphatase</keyword>
<dbReference type="PANTHER" id="PTHR39181">
    <property type="entry name" value="TYROSINE-PROTEIN PHOSPHATASE YWQE"/>
    <property type="match status" value="1"/>
</dbReference>
<proteinExistence type="inferred from homology"/>
<dbReference type="Pfam" id="PF19567">
    <property type="entry name" value="CpsB_CapC"/>
    <property type="match status" value="1"/>
</dbReference>
<dbReference type="InterPro" id="IPR016195">
    <property type="entry name" value="Pol/histidinol_Pase-like"/>
</dbReference>
<dbReference type="KEGG" id="vie:OL234_02435"/>
<dbReference type="Proteomes" id="UP001179647">
    <property type="component" value="Chromosome"/>
</dbReference>
<organism evidence="6 7">
    <name type="scientific">Vagococcus intermedius</name>
    <dbReference type="NCBI Taxonomy" id="2991418"/>
    <lineage>
        <taxon>Bacteria</taxon>
        <taxon>Bacillati</taxon>
        <taxon>Bacillota</taxon>
        <taxon>Bacilli</taxon>
        <taxon>Lactobacillales</taxon>
        <taxon>Enterococcaceae</taxon>
        <taxon>Vagococcus</taxon>
    </lineage>
</organism>
<evidence type="ECO:0000256" key="1">
    <source>
        <dbReference type="ARBA" id="ARBA00005750"/>
    </source>
</evidence>